<reference evidence="1 2" key="1">
    <citation type="journal article" date="2020" name="Nat. Food">
        <title>A phased Vanilla planifolia genome enables genetic improvement of flavour and production.</title>
        <authorList>
            <person name="Hasing T."/>
            <person name="Tang H."/>
            <person name="Brym M."/>
            <person name="Khazi F."/>
            <person name="Huang T."/>
            <person name="Chambers A.H."/>
        </authorList>
    </citation>
    <scope>NUCLEOTIDE SEQUENCE [LARGE SCALE GENOMIC DNA]</scope>
    <source>
        <tissue evidence="1">Leaf</tissue>
    </source>
</reference>
<evidence type="ECO:0000313" key="2">
    <source>
        <dbReference type="Proteomes" id="UP000636800"/>
    </source>
</evidence>
<name>A0A835UGL1_VANPL</name>
<protein>
    <recommendedName>
        <fullName evidence="3">RING-type domain-containing protein</fullName>
    </recommendedName>
</protein>
<keyword evidence="2" id="KW-1185">Reference proteome</keyword>
<accession>A0A835UGL1</accession>
<evidence type="ECO:0000313" key="1">
    <source>
        <dbReference type="EMBL" id="KAG0460912.1"/>
    </source>
</evidence>
<gene>
    <name evidence="1" type="ORF">HPP92_021209</name>
</gene>
<dbReference type="OrthoDB" id="1846188at2759"/>
<dbReference type="InterPro" id="IPR013083">
    <property type="entry name" value="Znf_RING/FYVE/PHD"/>
</dbReference>
<dbReference type="AlphaFoldDB" id="A0A835UGL1"/>
<dbReference type="EMBL" id="JADCNL010000011">
    <property type="protein sequence ID" value="KAG0460912.1"/>
    <property type="molecule type" value="Genomic_DNA"/>
</dbReference>
<sequence>MWRRQLSVQTGARGGGRCVFCMSDIADGERKAGRCSHLFHKAVWGIGSKQRRADCPLCRRSLVVVLGNRRLKPKVDERAPPLLGVCAESVVGCGAAFS</sequence>
<proteinExistence type="predicted"/>
<dbReference type="Gene3D" id="3.30.40.10">
    <property type="entry name" value="Zinc/RING finger domain, C3HC4 (zinc finger)"/>
    <property type="match status" value="1"/>
</dbReference>
<dbReference type="Proteomes" id="UP000636800">
    <property type="component" value="Chromosome 11"/>
</dbReference>
<organism evidence="1 2">
    <name type="scientific">Vanilla planifolia</name>
    <name type="common">Vanilla</name>
    <dbReference type="NCBI Taxonomy" id="51239"/>
    <lineage>
        <taxon>Eukaryota</taxon>
        <taxon>Viridiplantae</taxon>
        <taxon>Streptophyta</taxon>
        <taxon>Embryophyta</taxon>
        <taxon>Tracheophyta</taxon>
        <taxon>Spermatophyta</taxon>
        <taxon>Magnoliopsida</taxon>
        <taxon>Liliopsida</taxon>
        <taxon>Asparagales</taxon>
        <taxon>Orchidaceae</taxon>
        <taxon>Vanilloideae</taxon>
        <taxon>Vanilleae</taxon>
        <taxon>Vanilla</taxon>
    </lineage>
</organism>
<comment type="caution">
    <text evidence="1">The sequence shown here is derived from an EMBL/GenBank/DDBJ whole genome shotgun (WGS) entry which is preliminary data.</text>
</comment>
<dbReference type="SUPFAM" id="SSF57850">
    <property type="entry name" value="RING/U-box"/>
    <property type="match status" value="1"/>
</dbReference>
<evidence type="ECO:0008006" key="3">
    <source>
        <dbReference type="Google" id="ProtNLM"/>
    </source>
</evidence>